<gene>
    <name evidence="2" type="ORF">LCGC14_1459090</name>
</gene>
<accession>A0A0F9JG93</accession>
<dbReference type="InterPro" id="IPR056083">
    <property type="entry name" value="DUF7666"/>
</dbReference>
<comment type="caution">
    <text evidence="2">The sequence shown here is derived from an EMBL/GenBank/DDBJ whole genome shotgun (WGS) entry which is preliminary data.</text>
</comment>
<feature type="domain" description="DUF7666" evidence="1">
    <location>
        <begin position="21"/>
        <end position="93"/>
    </location>
</feature>
<protein>
    <recommendedName>
        <fullName evidence="1">DUF7666 domain-containing protein</fullName>
    </recommendedName>
</protein>
<sequence>MKRVKAWHFLSDNGYLANNDGCKVQVGETYTVEGEIRLCSKGLHGSKRLIDALKYAHGNMLEKVEIWGDLQMDGDKLVGQNRKCLALIDVTKTLHEAACHFAERTLKIAKVIDKRYWNVIKVKRLWLKGKASDKELVTARDATSAARNVDRADRAVGVLRAAWNAASATRNVDRAVRTAGDAAS</sequence>
<proteinExistence type="predicted"/>
<dbReference type="AlphaFoldDB" id="A0A0F9JG93"/>
<evidence type="ECO:0000259" key="1">
    <source>
        <dbReference type="Pfam" id="PF24703"/>
    </source>
</evidence>
<evidence type="ECO:0000313" key="2">
    <source>
        <dbReference type="EMBL" id="KKM68623.1"/>
    </source>
</evidence>
<feature type="non-terminal residue" evidence="2">
    <location>
        <position position="184"/>
    </location>
</feature>
<organism evidence="2">
    <name type="scientific">marine sediment metagenome</name>
    <dbReference type="NCBI Taxonomy" id="412755"/>
    <lineage>
        <taxon>unclassified sequences</taxon>
        <taxon>metagenomes</taxon>
        <taxon>ecological metagenomes</taxon>
    </lineage>
</organism>
<reference evidence="2" key="1">
    <citation type="journal article" date="2015" name="Nature">
        <title>Complex archaea that bridge the gap between prokaryotes and eukaryotes.</title>
        <authorList>
            <person name="Spang A."/>
            <person name="Saw J.H."/>
            <person name="Jorgensen S.L."/>
            <person name="Zaremba-Niedzwiedzka K."/>
            <person name="Martijn J."/>
            <person name="Lind A.E."/>
            <person name="van Eijk R."/>
            <person name="Schleper C."/>
            <person name="Guy L."/>
            <person name="Ettema T.J."/>
        </authorList>
    </citation>
    <scope>NUCLEOTIDE SEQUENCE</scope>
</reference>
<name>A0A0F9JG93_9ZZZZ</name>
<dbReference type="EMBL" id="LAZR01010136">
    <property type="protein sequence ID" value="KKM68623.1"/>
    <property type="molecule type" value="Genomic_DNA"/>
</dbReference>
<dbReference type="Pfam" id="PF24703">
    <property type="entry name" value="DUF7666"/>
    <property type="match status" value="1"/>
</dbReference>